<evidence type="ECO:0000313" key="2">
    <source>
        <dbReference type="EMBL" id="PAV70193.1"/>
    </source>
</evidence>
<feature type="compositionally biased region" description="Gly residues" evidence="1">
    <location>
        <begin position="288"/>
        <end position="305"/>
    </location>
</feature>
<accession>A0A2A2K8J5</accession>
<feature type="region of interest" description="Disordered" evidence="1">
    <location>
        <begin position="272"/>
        <end position="320"/>
    </location>
</feature>
<keyword evidence="3" id="KW-1185">Reference proteome</keyword>
<proteinExistence type="predicted"/>
<dbReference type="AlphaFoldDB" id="A0A2A2K8J5"/>
<organism evidence="2 3">
    <name type="scientific">Diploscapter pachys</name>
    <dbReference type="NCBI Taxonomy" id="2018661"/>
    <lineage>
        <taxon>Eukaryota</taxon>
        <taxon>Metazoa</taxon>
        <taxon>Ecdysozoa</taxon>
        <taxon>Nematoda</taxon>
        <taxon>Chromadorea</taxon>
        <taxon>Rhabditida</taxon>
        <taxon>Rhabditina</taxon>
        <taxon>Rhabditomorpha</taxon>
        <taxon>Rhabditoidea</taxon>
        <taxon>Rhabditidae</taxon>
        <taxon>Diploscapter</taxon>
    </lineage>
</organism>
<feature type="region of interest" description="Disordered" evidence="1">
    <location>
        <begin position="14"/>
        <end position="50"/>
    </location>
</feature>
<comment type="caution">
    <text evidence="2">The sequence shown here is derived from an EMBL/GenBank/DDBJ whole genome shotgun (WGS) entry which is preliminary data.</text>
</comment>
<evidence type="ECO:0000313" key="3">
    <source>
        <dbReference type="Proteomes" id="UP000218231"/>
    </source>
</evidence>
<dbReference type="Proteomes" id="UP000218231">
    <property type="component" value="Unassembled WGS sequence"/>
</dbReference>
<sequence length="320" mass="32211">MALVSGAPVAITASRSAPSVSRQRSTRPPSVSVAGPAIGERGPAPVAAPDQADAGVGALAAVAGEGRAAFARVGEARQVGLQFGLSTERDHAACRGGKLLERCCAIGGAAALRDGRHEAVSAIIGGGQRGEAARPAAAVREVCGKRRLIGGIGAVDLDRAGERAGPEIAAAATTRHADQADAIGGISGEGHPAAERVRLRHAIQNKERAAGRIAADPAQRQPLAGRIGRARIAAAELLQPRDIGEHRFQPTAGAFADARRVDRDDVRRAIARSGGQAATDHDDVLRGRGVGGSPVLRGGGKGGGAAQQQGDGSNDHNGSG</sequence>
<name>A0A2A2K8J5_9BILA</name>
<reference evidence="2 3" key="1">
    <citation type="journal article" date="2017" name="Curr. Biol.">
        <title>Genome architecture and evolution of a unichromosomal asexual nematode.</title>
        <authorList>
            <person name="Fradin H."/>
            <person name="Zegar C."/>
            <person name="Gutwein M."/>
            <person name="Lucas J."/>
            <person name="Kovtun M."/>
            <person name="Corcoran D."/>
            <person name="Baugh L.R."/>
            <person name="Kiontke K."/>
            <person name="Gunsalus K."/>
            <person name="Fitch D.H."/>
            <person name="Piano F."/>
        </authorList>
    </citation>
    <scope>NUCLEOTIDE SEQUENCE [LARGE SCALE GENOMIC DNA]</scope>
    <source>
        <strain evidence="2">PF1309</strain>
    </source>
</reference>
<protein>
    <submittedName>
        <fullName evidence="2">Uncharacterized protein</fullName>
    </submittedName>
</protein>
<gene>
    <name evidence="2" type="ORF">WR25_23100</name>
</gene>
<evidence type="ECO:0000256" key="1">
    <source>
        <dbReference type="SAM" id="MobiDB-lite"/>
    </source>
</evidence>
<feature type="compositionally biased region" description="Polar residues" evidence="1">
    <location>
        <begin position="14"/>
        <end position="29"/>
    </location>
</feature>
<dbReference type="EMBL" id="LIAE01009341">
    <property type="protein sequence ID" value="PAV70193.1"/>
    <property type="molecule type" value="Genomic_DNA"/>
</dbReference>